<reference evidence="1 2" key="1">
    <citation type="submission" date="2019-05" db="EMBL/GenBank/DDBJ databases">
        <title>Mikania micrantha, genome provides insights into the molecular mechanism of rapid growth.</title>
        <authorList>
            <person name="Liu B."/>
        </authorList>
    </citation>
    <scope>NUCLEOTIDE SEQUENCE [LARGE SCALE GENOMIC DNA]</scope>
    <source>
        <strain evidence="1">NLD-2019</strain>
        <tissue evidence="1">Leaf</tissue>
    </source>
</reference>
<name>A0A5N6M7J6_9ASTR</name>
<accession>A0A5N6M7J6</accession>
<sequence length="212" mass="24619">MPPPIENQQSRLALLETSVRRRRSLQVESCRKREKSNFHSSVEDTHDLRWSDRFRALLLCCRRPSPSTTLSWRLAENERNQTFTALLKLDPQTRNLQCGDALILNVEPVMYLMILQVLSDAGLAQDVVNKVNKLSEETLRLEPLERMITAQILQKNAVMQMVDNKRRSSERLVVLQRLLGCVRRCEQVVRSGVAVVDRSSERVVPEWWRTVE</sequence>
<gene>
    <name evidence="1" type="ORF">E3N88_31991</name>
</gene>
<dbReference type="Proteomes" id="UP000326396">
    <property type="component" value="Linkage Group LG6"/>
</dbReference>
<protein>
    <submittedName>
        <fullName evidence="1">Uncharacterized protein</fullName>
    </submittedName>
</protein>
<evidence type="ECO:0000313" key="2">
    <source>
        <dbReference type="Proteomes" id="UP000326396"/>
    </source>
</evidence>
<keyword evidence="2" id="KW-1185">Reference proteome</keyword>
<dbReference type="EMBL" id="SZYD01000016">
    <property type="protein sequence ID" value="KAD3336472.1"/>
    <property type="molecule type" value="Genomic_DNA"/>
</dbReference>
<organism evidence="1 2">
    <name type="scientific">Mikania micrantha</name>
    <name type="common">bitter vine</name>
    <dbReference type="NCBI Taxonomy" id="192012"/>
    <lineage>
        <taxon>Eukaryota</taxon>
        <taxon>Viridiplantae</taxon>
        <taxon>Streptophyta</taxon>
        <taxon>Embryophyta</taxon>
        <taxon>Tracheophyta</taxon>
        <taxon>Spermatophyta</taxon>
        <taxon>Magnoliopsida</taxon>
        <taxon>eudicotyledons</taxon>
        <taxon>Gunneridae</taxon>
        <taxon>Pentapetalae</taxon>
        <taxon>asterids</taxon>
        <taxon>campanulids</taxon>
        <taxon>Asterales</taxon>
        <taxon>Asteraceae</taxon>
        <taxon>Asteroideae</taxon>
        <taxon>Heliantheae alliance</taxon>
        <taxon>Eupatorieae</taxon>
        <taxon>Mikania</taxon>
    </lineage>
</organism>
<dbReference type="AlphaFoldDB" id="A0A5N6M7J6"/>
<proteinExistence type="predicted"/>
<comment type="caution">
    <text evidence="1">The sequence shown here is derived from an EMBL/GenBank/DDBJ whole genome shotgun (WGS) entry which is preliminary data.</text>
</comment>
<evidence type="ECO:0000313" key="1">
    <source>
        <dbReference type="EMBL" id="KAD3336472.1"/>
    </source>
</evidence>